<proteinExistence type="predicted"/>
<protein>
    <submittedName>
        <fullName evidence="1">Uncharacterized protein</fullName>
    </submittedName>
</protein>
<reference evidence="1 2" key="1">
    <citation type="submission" date="2022-11" db="EMBL/GenBank/DDBJ databases">
        <title>Mycobacterium sp. nov.</title>
        <authorList>
            <person name="Papic B."/>
            <person name="Spicic S."/>
            <person name="Duvnjak S."/>
        </authorList>
    </citation>
    <scope>NUCLEOTIDE SEQUENCE [LARGE SCALE GENOMIC DNA]</scope>
    <source>
        <strain evidence="1 2">CVI_P4</strain>
    </source>
</reference>
<sequence>MTQAADDCREWMLTWARSGIRPPETFHPMADEYAAIDDLERGIDIPVGTPVLIDPDGGCDLALSEFFRSPHFVRLLAE</sequence>
<evidence type="ECO:0000313" key="1">
    <source>
        <dbReference type="EMBL" id="MCX2940865.1"/>
    </source>
</evidence>
<keyword evidence="2" id="KW-1185">Reference proteome</keyword>
<dbReference type="RefSeq" id="WP_266000733.1">
    <property type="nucleotide sequence ID" value="NZ_JAPJDN010000049.1"/>
</dbReference>
<organism evidence="1 2">
    <name type="scientific">Mycobacterium pinniadriaticum</name>
    <dbReference type="NCBI Taxonomy" id="2994102"/>
    <lineage>
        <taxon>Bacteria</taxon>
        <taxon>Bacillati</taxon>
        <taxon>Actinomycetota</taxon>
        <taxon>Actinomycetes</taxon>
        <taxon>Mycobacteriales</taxon>
        <taxon>Mycobacteriaceae</taxon>
        <taxon>Mycobacterium</taxon>
    </lineage>
</organism>
<gene>
    <name evidence="1" type="ORF">ORI27_29660</name>
</gene>
<evidence type="ECO:0000313" key="2">
    <source>
        <dbReference type="Proteomes" id="UP001300745"/>
    </source>
</evidence>
<name>A0ABT3SMW6_9MYCO</name>
<accession>A0ABT3SMW6</accession>
<dbReference type="EMBL" id="JAPJDO010000049">
    <property type="protein sequence ID" value="MCX2940865.1"/>
    <property type="molecule type" value="Genomic_DNA"/>
</dbReference>
<dbReference type="Proteomes" id="UP001300745">
    <property type="component" value="Unassembled WGS sequence"/>
</dbReference>
<comment type="caution">
    <text evidence="1">The sequence shown here is derived from an EMBL/GenBank/DDBJ whole genome shotgun (WGS) entry which is preliminary data.</text>
</comment>